<evidence type="ECO:0000313" key="3">
    <source>
        <dbReference type="EMBL" id="BCS88748.1"/>
    </source>
</evidence>
<keyword evidence="2" id="KW-1133">Transmembrane helix</keyword>
<evidence type="ECO:0000313" key="4">
    <source>
        <dbReference type="Proteomes" id="UP001053296"/>
    </source>
</evidence>
<feature type="transmembrane region" description="Helical" evidence="2">
    <location>
        <begin position="195"/>
        <end position="221"/>
    </location>
</feature>
<keyword evidence="2" id="KW-0472">Membrane</keyword>
<feature type="transmembrane region" description="Helical" evidence="2">
    <location>
        <begin position="103"/>
        <end position="123"/>
    </location>
</feature>
<evidence type="ECO:0000256" key="2">
    <source>
        <dbReference type="SAM" id="Phobius"/>
    </source>
</evidence>
<dbReference type="Proteomes" id="UP001053296">
    <property type="component" value="Chromosome"/>
</dbReference>
<gene>
    <name evidence="3" type="ORF">PSDVSF_19900</name>
</gene>
<feature type="transmembrane region" description="Helical" evidence="2">
    <location>
        <begin position="376"/>
        <end position="395"/>
    </location>
</feature>
<proteinExistence type="predicted"/>
<feature type="transmembrane region" description="Helical" evidence="2">
    <location>
        <begin position="74"/>
        <end position="91"/>
    </location>
</feature>
<feature type="region of interest" description="Disordered" evidence="1">
    <location>
        <begin position="398"/>
        <end position="421"/>
    </location>
</feature>
<feature type="transmembrane region" description="Helical" evidence="2">
    <location>
        <begin position="352"/>
        <end position="370"/>
    </location>
</feature>
<feature type="transmembrane region" description="Helical" evidence="2">
    <location>
        <begin position="12"/>
        <end position="33"/>
    </location>
</feature>
<feature type="transmembrane region" description="Helical" evidence="2">
    <location>
        <begin position="320"/>
        <end position="345"/>
    </location>
</feature>
<sequence>MQQEHSPIKAASKMTAVPLGVAYVAVPLGALLVRYANLTPDMSPFPPWALLAALGTAFAMLFRRSGVRVKKRFIFELTMFLGLVTILTLYHHNIFQQLTDVSAALPEFTPLIMLGFGWLWTITFGTPNRRDFQRYGALLGVICMLDLAAEAYVYHAAPALRWVGNSDVLAGLLLVSLCASLKPDGTGEPDQGSPIWRWLILAGLASTLSHTGLFCAAWVFLCFGRGSLLPRTLVTLCFFALIGATFLLPITASESIRYMDYWLWAKSIALFANAPDILVTGLPLTSALPMSIPPELTRVWETATGSSAVMGIYLPHVQSFWLRLVLGWGAFISGALLVAFFVLLFKRITHMGAGLAMVLFTQGMSTPLLYDPTLGAILALAFMLALAPPVSSLNVRTARPSTAPAHTPEVDPTKEWNMRPL</sequence>
<name>A0ABN6EQQ5_9BACT</name>
<evidence type="ECO:0000256" key="1">
    <source>
        <dbReference type="SAM" id="MobiDB-lite"/>
    </source>
</evidence>
<feature type="transmembrane region" description="Helical" evidence="2">
    <location>
        <begin position="233"/>
        <end position="252"/>
    </location>
</feature>
<dbReference type="RefSeq" id="WP_229590740.1">
    <property type="nucleotide sequence ID" value="NZ_AP024485.1"/>
</dbReference>
<keyword evidence="2" id="KW-0812">Transmembrane</keyword>
<feature type="compositionally biased region" description="Basic and acidic residues" evidence="1">
    <location>
        <begin position="408"/>
        <end position="421"/>
    </location>
</feature>
<dbReference type="EMBL" id="AP024485">
    <property type="protein sequence ID" value="BCS88748.1"/>
    <property type="molecule type" value="Genomic_DNA"/>
</dbReference>
<feature type="transmembrane region" description="Helical" evidence="2">
    <location>
        <begin position="45"/>
        <end position="62"/>
    </location>
</feature>
<feature type="transmembrane region" description="Helical" evidence="2">
    <location>
        <begin position="135"/>
        <end position="154"/>
    </location>
</feature>
<keyword evidence="4" id="KW-1185">Reference proteome</keyword>
<protein>
    <submittedName>
        <fullName evidence="3">Uncharacterized protein</fullName>
    </submittedName>
</protein>
<organism evidence="3 4">
    <name type="scientific">Pseudodesulfovibrio sediminis</name>
    <dbReference type="NCBI Taxonomy" id="2810563"/>
    <lineage>
        <taxon>Bacteria</taxon>
        <taxon>Pseudomonadati</taxon>
        <taxon>Thermodesulfobacteriota</taxon>
        <taxon>Desulfovibrionia</taxon>
        <taxon>Desulfovibrionales</taxon>
        <taxon>Desulfovibrionaceae</taxon>
    </lineage>
</organism>
<accession>A0ABN6EQQ5</accession>
<reference evidence="3" key="1">
    <citation type="journal article" date="2022" name="Arch. Microbiol.">
        <title>Pseudodesulfovibrio sediminis sp. nov., a mesophilic and neutrophilic sulfate-reducing bacterium isolated from sediment of a brackish lake.</title>
        <authorList>
            <person name="Takahashi A."/>
            <person name="Kojima H."/>
            <person name="Watanabe M."/>
            <person name="Fukui M."/>
        </authorList>
    </citation>
    <scope>NUCLEOTIDE SEQUENCE</scope>
    <source>
        <strain evidence="3">SF6</strain>
    </source>
</reference>